<gene>
    <name evidence="4" type="ORF">DNU06_05690</name>
</gene>
<keyword evidence="5" id="KW-1185">Reference proteome</keyword>
<reference evidence="4 5" key="1">
    <citation type="submission" date="2018-06" db="EMBL/GenBank/DDBJ databases">
        <title>The draft genome sequence of Crocinitomix sp. SM1701.</title>
        <authorList>
            <person name="Zhang X."/>
        </authorList>
    </citation>
    <scope>NUCLEOTIDE SEQUENCE [LARGE SCALE GENOMIC DNA]</scope>
    <source>
        <strain evidence="4 5">SM1701</strain>
    </source>
</reference>
<dbReference type="Proteomes" id="UP000249248">
    <property type="component" value="Unassembled WGS sequence"/>
</dbReference>
<dbReference type="Pfam" id="PF18962">
    <property type="entry name" value="Por_Secre_tail"/>
    <property type="match status" value="1"/>
</dbReference>
<evidence type="ECO:0000256" key="2">
    <source>
        <dbReference type="SAM" id="SignalP"/>
    </source>
</evidence>
<evidence type="ECO:0000256" key="1">
    <source>
        <dbReference type="ARBA" id="ARBA00022729"/>
    </source>
</evidence>
<keyword evidence="1 2" id="KW-0732">Signal</keyword>
<dbReference type="NCBIfam" id="TIGR04183">
    <property type="entry name" value="Por_Secre_tail"/>
    <property type="match status" value="1"/>
</dbReference>
<protein>
    <recommendedName>
        <fullName evidence="3">Secretion system C-terminal sorting domain-containing protein</fullName>
    </recommendedName>
</protein>
<feature type="chain" id="PRO_5015854006" description="Secretion system C-terminal sorting domain-containing protein" evidence="2">
    <location>
        <begin position="23"/>
        <end position="324"/>
    </location>
</feature>
<proteinExistence type="predicted"/>
<dbReference type="AlphaFoldDB" id="A0A2W1NTQ1"/>
<organism evidence="4 5">
    <name type="scientific">Putridiphycobacter roseus</name>
    <dbReference type="NCBI Taxonomy" id="2219161"/>
    <lineage>
        <taxon>Bacteria</taxon>
        <taxon>Pseudomonadati</taxon>
        <taxon>Bacteroidota</taxon>
        <taxon>Flavobacteriia</taxon>
        <taxon>Flavobacteriales</taxon>
        <taxon>Crocinitomicaceae</taxon>
        <taxon>Putridiphycobacter</taxon>
    </lineage>
</organism>
<sequence>MRLFVFFAMLLANFQVIGQCSATVVSSNGYTVTIDIDLVSIAAPSNCPNGYNYNVNLNYNIVFSGTNIPSNLYTLQGNVSCGGANTFYNLPNSGGTGSTTTTGNQYTNATDCTTATPASLNCYTLTLQIGGPGLSNQTVNMNCTTLPVELLSFKAYQLENEVELDWKTASETNSDYFMVKHSLNGLDWHEIGQVKGAGNATLPIDYTYMHKTPSEGLSYYRLQQFDFDGAFENLPIVSVFYRKVNSNGKINLYPNPSTINSINLEGLQEELTGFKILNVLSSDVTHLVVVEKINDSKYKVDLGNLSKGVYFVKTKSLTLKFVNL</sequence>
<comment type="caution">
    <text evidence="4">The sequence shown here is derived from an EMBL/GenBank/DDBJ whole genome shotgun (WGS) entry which is preliminary data.</text>
</comment>
<feature type="signal peptide" evidence="2">
    <location>
        <begin position="1"/>
        <end position="22"/>
    </location>
</feature>
<dbReference type="InterPro" id="IPR026444">
    <property type="entry name" value="Secre_tail"/>
</dbReference>
<dbReference type="RefSeq" id="WP_111062261.1">
    <property type="nucleotide sequence ID" value="NZ_JBHUCU010000002.1"/>
</dbReference>
<dbReference type="OrthoDB" id="1467916at2"/>
<feature type="domain" description="Secretion system C-terminal sorting" evidence="3">
    <location>
        <begin position="252"/>
        <end position="317"/>
    </location>
</feature>
<evidence type="ECO:0000313" key="4">
    <source>
        <dbReference type="EMBL" id="PZE18108.1"/>
    </source>
</evidence>
<name>A0A2W1NTQ1_9FLAO</name>
<evidence type="ECO:0000313" key="5">
    <source>
        <dbReference type="Proteomes" id="UP000249248"/>
    </source>
</evidence>
<evidence type="ECO:0000259" key="3">
    <source>
        <dbReference type="Pfam" id="PF18962"/>
    </source>
</evidence>
<accession>A0A2W1NTQ1</accession>
<dbReference type="EMBL" id="QKSB01000002">
    <property type="protein sequence ID" value="PZE18108.1"/>
    <property type="molecule type" value="Genomic_DNA"/>
</dbReference>